<dbReference type="AlphaFoldDB" id="A0A9J6CI71"/>
<accession>A0A9J6CI71</accession>
<proteinExistence type="predicted"/>
<feature type="region of interest" description="Disordered" evidence="1">
    <location>
        <begin position="34"/>
        <end position="57"/>
    </location>
</feature>
<evidence type="ECO:0000313" key="2">
    <source>
        <dbReference type="EMBL" id="KAG5681568.1"/>
    </source>
</evidence>
<evidence type="ECO:0000313" key="3">
    <source>
        <dbReference type="Proteomes" id="UP001107558"/>
    </source>
</evidence>
<dbReference type="EMBL" id="JADBJN010000001">
    <property type="protein sequence ID" value="KAG5681568.1"/>
    <property type="molecule type" value="Genomic_DNA"/>
</dbReference>
<reference evidence="2" key="1">
    <citation type="submission" date="2021-03" db="EMBL/GenBank/DDBJ databases">
        <title>Chromosome level genome of the anhydrobiotic midge Polypedilum vanderplanki.</title>
        <authorList>
            <person name="Yoshida Y."/>
            <person name="Kikawada T."/>
            <person name="Gusev O."/>
        </authorList>
    </citation>
    <scope>NUCLEOTIDE SEQUENCE</scope>
    <source>
        <strain evidence="2">NIAS01</strain>
        <tissue evidence="2">Whole body or cell culture</tissue>
    </source>
</reference>
<organism evidence="2 3">
    <name type="scientific">Polypedilum vanderplanki</name>
    <name type="common">Sleeping chironomid midge</name>
    <dbReference type="NCBI Taxonomy" id="319348"/>
    <lineage>
        <taxon>Eukaryota</taxon>
        <taxon>Metazoa</taxon>
        <taxon>Ecdysozoa</taxon>
        <taxon>Arthropoda</taxon>
        <taxon>Hexapoda</taxon>
        <taxon>Insecta</taxon>
        <taxon>Pterygota</taxon>
        <taxon>Neoptera</taxon>
        <taxon>Endopterygota</taxon>
        <taxon>Diptera</taxon>
        <taxon>Nematocera</taxon>
        <taxon>Chironomoidea</taxon>
        <taxon>Chironomidae</taxon>
        <taxon>Chironominae</taxon>
        <taxon>Polypedilum</taxon>
        <taxon>Polypedilum</taxon>
    </lineage>
</organism>
<protein>
    <submittedName>
        <fullName evidence="2">Uncharacterized protein</fullName>
    </submittedName>
</protein>
<sequence>MSNDIEVSLKHLEELLRRNNSVIKQEPIDNDEVIQENSQNNRQGFRYDNRMQNSNDNIDRRSLNEMMRKSFMEQNLNAQDVLKRVQPNTSYRNKTHKRVQSTYERAKNVYRKEKNEHSELFYGHISVNSQEYSHLRQQHVSPVNQNLFSPIFPFQTTSKTAHYVSKNPYSEITFATQNLARKIGSDLDEILKQKKRKTQTLQQPAATITIETPPVQNNSPPVLVPVNQSPQPSSSAISKENKIVQTENTGSFILEIPCEEMVNLTDEQIKLITQVIREFNVKISTKSTDMLERIKFRQQSLKDYEPHYRRSVNNQSSGPPMY</sequence>
<name>A0A9J6CI71_POLVA</name>
<gene>
    <name evidence="2" type="ORF">PVAND_010987</name>
</gene>
<comment type="caution">
    <text evidence="2">The sequence shown here is derived from an EMBL/GenBank/DDBJ whole genome shotgun (WGS) entry which is preliminary data.</text>
</comment>
<evidence type="ECO:0000256" key="1">
    <source>
        <dbReference type="SAM" id="MobiDB-lite"/>
    </source>
</evidence>
<dbReference type="Proteomes" id="UP001107558">
    <property type="component" value="Chromosome 1"/>
</dbReference>
<keyword evidence="3" id="KW-1185">Reference proteome</keyword>